<keyword evidence="6" id="KW-1185">Reference proteome</keyword>
<feature type="domain" description="Type I restriction modification DNA specificity" evidence="4">
    <location>
        <begin position="190"/>
        <end position="330"/>
    </location>
</feature>
<reference evidence="5 6" key="1">
    <citation type="submission" date="2018-06" db="EMBL/GenBank/DDBJ databases">
        <title>Genomic Encyclopedia of Archaeal and Bacterial Type Strains, Phase II (KMG-II): from individual species to whole genera.</title>
        <authorList>
            <person name="Goeker M."/>
        </authorList>
    </citation>
    <scope>NUCLEOTIDE SEQUENCE [LARGE SCALE GENOMIC DNA]</scope>
    <source>
        <strain evidence="5 6">DSM 22009</strain>
    </source>
</reference>
<dbReference type="Gene3D" id="3.90.220.20">
    <property type="entry name" value="DNA methylase specificity domains"/>
    <property type="match status" value="2"/>
</dbReference>
<evidence type="ECO:0000313" key="6">
    <source>
        <dbReference type="Proteomes" id="UP000248916"/>
    </source>
</evidence>
<organism evidence="5 6">
    <name type="scientific">Palleronia aestuarii</name>
    <dbReference type="NCBI Taxonomy" id="568105"/>
    <lineage>
        <taxon>Bacteria</taxon>
        <taxon>Pseudomonadati</taxon>
        <taxon>Pseudomonadota</taxon>
        <taxon>Alphaproteobacteria</taxon>
        <taxon>Rhodobacterales</taxon>
        <taxon>Roseobacteraceae</taxon>
        <taxon>Palleronia</taxon>
    </lineage>
</organism>
<dbReference type="OrthoDB" id="512700at2"/>
<dbReference type="EMBL" id="QKZL01000037">
    <property type="protein sequence ID" value="PZX10947.1"/>
    <property type="molecule type" value="Genomic_DNA"/>
</dbReference>
<evidence type="ECO:0000313" key="5">
    <source>
        <dbReference type="EMBL" id="PZX10947.1"/>
    </source>
</evidence>
<dbReference type="Proteomes" id="UP000248916">
    <property type="component" value="Unassembled WGS sequence"/>
</dbReference>
<gene>
    <name evidence="5" type="ORF">LX81_04074</name>
</gene>
<protein>
    <submittedName>
        <fullName evidence="5">Type I restriction enzyme S subunit</fullName>
    </submittedName>
</protein>
<dbReference type="PANTHER" id="PTHR30408">
    <property type="entry name" value="TYPE-1 RESTRICTION ENZYME ECOKI SPECIFICITY PROTEIN"/>
    <property type="match status" value="1"/>
</dbReference>
<dbReference type="InterPro" id="IPR000055">
    <property type="entry name" value="Restrct_endonuc_typeI_TRD"/>
</dbReference>
<feature type="domain" description="Type I restriction modification DNA specificity" evidence="4">
    <location>
        <begin position="8"/>
        <end position="161"/>
    </location>
</feature>
<evidence type="ECO:0000256" key="1">
    <source>
        <dbReference type="ARBA" id="ARBA00010923"/>
    </source>
</evidence>
<dbReference type="CDD" id="cd17267">
    <property type="entry name" value="RMtype1_S_EcoAO83I-TRD1-CR1_like"/>
    <property type="match status" value="1"/>
</dbReference>
<dbReference type="SUPFAM" id="SSF116734">
    <property type="entry name" value="DNA methylase specificity domain"/>
    <property type="match status" value="2"/>
</dbReference>
<keyword evidence="2" id="KW-0680">Restriction system</keyword>
<dbReference type="AlphaFoldDB" id="A0A2W7MXP2"/>
<comment type="caution">
    <text evidence="5">The sequence shown here is derived from an EMBL/GenBank/DDBJ whole genome shotgun (WGS) entry which is preliminary data.</text>
</comment>
<name>A0A2W7MXP2_9RHOB</name>
<dbReference type="InterPro" id="IPR052021">
    <property type="entry name" value="Type-I_RS_S_subunit"/>
</dbReference>
<keyword evidence="3" id="KW-0238">DNA-binding</keyword>
<comment type="similarity">
    <text evidence="1">Belongs to the type-I restriction system S methylase family.</text>
</comment>
<dbReference type="GO" id="GO:0009307">
    <property type="term" value="P:DNA restriction-modification system"/>
    <property type="evidence" value="ECO:0007669"/>
    <property type="project" value="UniProtKB-KW"/>
</dbReference>
<dbReference type="CDD" id="cd17254">
    <property type="entry name" value="RMtype1_S_FclI-TRD1-CR1_like"/>
    <property type="match status" value="1"/>
</dbReference>
<dbReference type="PANTHER" id="PTHR30408:SF13">
    <property type="entry name" value="TYPE I RESTRICTION ENZYME HINDI SPECIFICITY SUBUNIT"/>
    <property type="match status" value="1"/>
</dbReference>
<proteinExistence type="inferred from homology"/>
<dbReference type="RefSeq" id="WP_111539056.1">
    <property type="nucleotide sequence ID" value="NZ_QKZL01000037.1"/>
</dbReference>
<accession>A0A2W7MXP2</accession>
<dbReference type="Pfam" id="PF01420">
    <property type="entry name" value="Methylase_S"/>
    <property type="match status" value="2"/>
</dbReference>
<dbReference type="GO" id="GO:0003677">
    <property type="term" value="F:DNA binding"/>
    <property type="evidence" value="ECO:0007669"/>
    <property type="project" value="UniProtKB-KW"/>
</dbReference>
<sequence>MTAYLGSEHWKPAVLQDLVLLQRGFDITKAQQKEGEIPVYSSSGLSSWHNEAKVEGPGIIIGRKGTLGSVHYSESDYWPHDTTLWSKSLNGNNPRFVYYALKCLGLEKFNVGGANPTLNRNHIHGLPIFLPGRNVQDTIVSILSAYDDLIETNRRRIALLEEAARLLYREWFVHFRFPGHEHVPLTDGLPEGWERFALSDLADFINGFAFKPAHLGDTGLPIVKIPELKQGVTEKTPRNDGEMVPEKYHLKDGDLLFSWSGTLAVNVWTSGPALLNQHLFHVVPRGRVSRGFLMCAIREALIAFENQTVGATMKHIRRSALDRVFVPLPDRAFMSPVKDTLTNTYDQLIVLHQQNQKLAQARDLLLPRLMNGEIAV</sequence>
<evidence type="ECO:0000259" key="4">
    <source>
        <dbReference type="Pfam" id="PF01420"/>
    </source>
</evidence>
<dbReference type="InterPro" id="IPR044946">
    <property type="entry name" value="Restrct_endonuc_typeI_TRD_sf"/>
</dbReference>
<evidence type="ECO:0000256" key="3">
    <source>
        <dbReference type="ARBA" id="ARBA00023125"/>
    </source>
</evidence>
<evidence type="ECO:0000256" key="2">
    <source>
        <dbReference type="ARBA" id="ARBA00022747"/>
    </source>
</evidence>